<dbReference type="AlphaFoldDB" id="A0A8T2C3C6"/>
<dbReference type="Pfam" id="PF00646">
    <property type="entry name" value="F-box"/>
    <property type="match status" value="1"/>
</dbReference>
<name>A0A8T2C3C6_9BRAS</name>
<gene>
    <name evidence="3" type="ORF">ISN45_Aa01g022940</name>
</gene>
<evidence type="ECO:0000259" key="2">
    <source>
        <dbReference type="SMART" id="SM00256"/>
    </source>
</evidence>
<comment type="caution">
    <text evidence="3">The sequence shown here is derived from an EMBL/GenBank/DDBJ whole genome shotgun (WGS) entry which is preliminary data.</text>
</comment>
<protein>
    <submittedName>
        <fullName evidence="3">F-box associated domain type 3</fullName>
    </submittedName>
</protein>
<sequence length="476" mass="55390">MKNWIPIDLIIEILSRLPEKSVARCRCVSKEWRFILGRQDFTELFLTRSKARPRLLIGVQQDGEWSFLSTPQPQNRYENSSLVVAAADFHTKFSAGISLHHCSYVSGLIYFHNMRIPKEDEDEQRVLYDPLTGQYVILPQLRGESYSYLGFDPIDKEFKVLVMNTSYYTAYNDVDHHILTVGTGKLRWRKIQCPFNHEPLWERICINGVLYYLALDSDGRYFMVVCFDVRSEKFKLVDIECRFDQLVNYKGKLCGIDLKNAYYGGFPLELRMWVLEDVQKPEWSKYVYTLRDDNKVVKVNYNLSVSGMTATGDIVLLLNNASNPYYVSYFNPERNTLQIQSVEIQGLRANCDRMAYYYAFVDYVEDLSVNDAMQLKSSPLQQCQNIVTEKPRQRCYTSRDLSNSAPSVMNDVEDLSVNDAVLQLKSNPLQQCQNIVTKRPKPRHRHTSRDLSKSSPFVKNKQQNKVYELLFQSNNS</sequence>
<evidence type="ECO:0000256" key="1">
    <source>
        <dbReference type="SAM" id="MobiDB-lite"/>
    </source>
</evidence>
<feature type="non-terminal residue" evidence="3">
    <location>
        <position position="1"/>
    </location>
</feature>
<dbReference type="SMART" id="SM00256">
    <property type="entry name" value="FBOX"/>
    <property type="match status" value="1"/>
</dbReference>
<dbReference type="InterPro" id="IPR001810">
    <property type="entry name" value="F-box_dom"/>
</dbReference>
<dbReference type="InterPro" id="IPR013187">
    <property type="entry name" value="F-box-assoc_dom_typ3"/>
</dbReference>
<dbReference type="PANTHER" id="PTHR31111">
    <property type="entry name" value="BNAA05G37150D PROTEIN-RELATED"/>
    <property type="match status" value="1"/>
</dbReference>
<dbReference type="EMBL" id="JAEFBK010000006">
    <property type="protein sequence ID" value="KAG7593499.1"/>
    <property type="molecule type" value="Genomic_DNA"/>
</dbReference>
<feature type="domain" description="F-box" evidence="2">
    <location>
        <begin position="5"/>
        <end position="45"/>
    </location>
</feature>
<reference evidence="3 4" key="1">
    <citation type="submission" date="2020-12" db="EMBL/GenBank/DDBJ databases">
        <title>Concerted genomic and epigenomic changes stabilize Arabidopsis allopolyploids.</title>
        <authorList>
            <person name="Chen Z."/>
        </authorList>
    </citation>
    <scope>NUCLEOTIDE SEQUENCE [LARGE SCALE GENOMIC DNA]</scope>
    <source>
        <strain evidence="3">Allo738</strain>
        <tissue evidence="3">Leaf</tissue>
    </source>
</reference>
<dbReference type="Proteomes" id="UP000694240">
    <property type="component" value="Chromosome 6"/>
</dbReference>
<evidence type="ECO:0000313" key="4">
    <source>
        <dbReference type="Proteomes" id="UP000694240"/>
    </source>
</evidence>
<dbReference type="InterPro" id="IPR017451">
    <property type="entry name" value="F-box-assoc_interact_dom"/>
</dbReference>
<proteinExistence type="predicted"/>
<dbReference type="Pfam" id="PF08268">
    <property type="entry name" value="FBA_3"/>
    <property type="match status" value="1"/>
</dbReference>
<dbReference type="NCBIfam" id="TIGR01640">
    <property type="entry name" value="F_box_assoc_1"/>
    <property type="match status" value="1"/>
</dbReference>
<feature type="compositionally biased region" description="Polar residues" evidence="1">
    <location>
        <begin position="453"/>
        <end position="462"/>
    </location>
</feature>
<dbReference type="CDD" id="cd22157">
    <property type="entry name" value="F-box_AtFBW1-like"/>
    <property type="match status" value="1"/>
</dbReference>
<feature type="region of interest" description="Disordered" evidence="1">
    <location>
        <begin position="439"/>
        <end position="462"/>
    </location>
</feature>
<accession>A0A8T2C3C6</accession>
<keyword evidence="4" id="KW-1185">Reference proteome</keyword>
<organism evidence="3 4">
    <name type="scientific">Arabidopsis thaliana x Arabidopsis arenosa</name>
    <dbReference type="NCBI Taxonomy" id="1240361"/>
    <lineage>
        <taxon>Eukaryota</taxon>
        <taxon>Viridiplantae</taxon>
        <taxon>Streptophyta</taxon>
        <taxon>Embryophyta</taxon>
        <taxon>Tracheophyta</taxon>
        <taxon>Spermatophyta</taxon>
        <taxon>Magnoliopsida</taxon>
        <taxon>eudicotyledons</taxon>
        <taxon>Gunneridae</taxon>
        <taxon>Pentapetalae</taxon>
        <taxon>rosids</taxon>
        <taxon>malvids</taxon>
        <taxon>Brassicales</taxon>
        <taxon>Brassicaceae</taxon>
        <taxon>Camelineae</taxon>
        <taxon>Arabidopsis</taxon>
    </lineage>
</organism>
<evidence type="ECO:0000313" key="3">
    <source>
        <dbReference type="EMBL" id="KAG7593499.1"/>
    </source>
</evidence>
<dbReference type="PANTHER" id="PTHR31111:SF137">
    <property type="entry name" value="F-BOX ONLY PROTEIN 12"/>
    <property type="match status" value="1"/>
</dbReference>